<keyword evidence="2" id="KW-0378">Hydrolase</keyword>
<dbReference type="CDD" id="cd06127">
    <property type="entry name" value="DEDDh"/>
    <property type="match status" value="1"/>
</dbReference>
<dbReference type="Pfam" id="PF00929">
    <property type="entry name" value="RNase_T"/>
    <property type="match status" value="1"/>
</dbReference>
<dbReference type="Gene3D" id="3.30.420.10">
    <property type="entry name" value="Ribonuclease H-like superfamily/Ribonuclease H"/>
    <property type="match status" value="1"/>
</dbReference>
<name>A0A7M1QX69_9ACTO</name>
<accession>A0A7M1QX69</accession>
<proteinExistence type="predicted"/>
<sequence length="202" mass="22520">MADSSFAVIDLETTGLSRAEDRIIEIAVVLLDENLSEESHWHTLVNPERSTGATHIHGIHDADLAGAPTFRELLPRLLPFLDRRRIVAHNAAFERAFLNSEFARAGLPHVIGEDSCVCTMDQSRIYLPPGPHSLQGVASRLGLPFQPHHRALQDAVVCAELLRRYFTIEAAGQRYTSHATNREGSPVLPAQWERAHGWTRSH</sequence>
<evidence type="ECO:0000256" key="2">
    <source>
        <dbReference type="ARBA" id="ARBA00022801"/>
    </source>
</evidence>
<dbReference type="PANTHER" id="PTHR30231">
    <property type="entry name" value="DNA POLYMERASE III SUBUNIT EPSILON"/>
    <property type="match status" value="1"/>
</dbReference>
<reference evidence="4 5" key="1">
    <citation type="submission" date="2020-10" db="EMBL/GenBank/DDBJ databases">
        <title>Trueperella pecoris sp. nov. isolated from bovine and porcine specimens.</title>
        <authorList>
            <person name="Schoenecker L."/>
            <person name="Schnydrig P."/>
            <person name="Brodard I."/>
            <person name="Thomann A."/>
            <person name="Hemphill A."/>
            <person name="Rodriguez-Campos S."/>
            <person name="Perreten V."/>
            <person name="Jores J."/>
            <person name="Kittl S."/>
        </authorList>
    </citation>
    <scope>NUCLEOTIDE SEQUENCE [LARGE SCALE GENOMIC DNA]</scope>
    <source>
        <strain evidence="4 5">15A0121</strain>
    </source>
</reference>
<dbReference type="NCBIfam" id="TIGR00573">
    <property type="entry name" value="dnaq"/>
    <property type="match status" value="1"/>
</dbReference>
<evidence type="ECO:0000256" key="1">
    <source>
        <dbReference type="ARBA" id="ARBA00022722"/>
    </source>
</evidence>
<organism evidence="4 5">
    <name type="scientific">Trueperella pecoris</name>
    <dbReference type="NCBI Taxonomy" id="2733571"/>
    <lineage>
        <taxon>Bacteria</taxon>
        <taxon>Bacillati</taxon>
        <taxon>Actinomycetota</taxon>
        <taxon>Actinomycetes</taxon>
        <taxon>Actinomycetales</taxon>
        <taxon>Actinomycetaceae</taxon>
        <taxon>Trueperella</taxon>
    </lineage>
</organism>
<dbReference type="PANTHER" id="PTHR30231:SF4">
    <property type="entry name" value="PROTEIN NEN2"/>
    <property type="match status" value="1"/>
</dbReference>
<dbReference type="GO" id="GO:0006260">
    <property type="term" value="P:DNA replication"/>
    <property type="evidence" value="ECO:0007669"/>
    <property type="project" value="InterPro"/>
</dbReference>
<dbReference type="AlphaFoldDB" id="A0A7M1QX69"/>
<evidence type="ECO:0000313" key="5">
    <source>
        <dbReference type="Proteomes" id="UP000595053"/>
    </source>
</evidence>
<dbReference type="InterPro" id="IPR006054">
    <property type="entry name" value="DnaQ"/>
</dbReference>
<keyword evidence="3 4" id="KW-0269">Exonuclease</keyword>
<dbReference type="SUPFAM" id="SSF53098">
    <property type="entry name" value="Ribonuclease H-like"/>
    <property type="match status" value="1"/>
</dbReference>
<protein>
    <submittedName>
        <fullName evidence="4">3'-5' exonuclease</fullName>
    </submittedName>
</protein>
<dbReference type="GO" id="GO:0008408">
    <property type="term" value="F:3'-5' exonuclease activity"/>
    <property type="evidence" value="ECO:0007669"/>
    <property type="project" value="TreeGrafter"/>
</dbReference>
<dbReference type="InterPro" id="IPR013520">
    <property type="entry name" value="Ribonucl_H"/>
</dbReference>
<dbReference type="InterPro" id="IPR036397">
    <property type="entry name" value="RNaseH_sf"/>
</dbReference>
<dbReference type="InterPro" id="IPR012337">
    <property type="entry name" value="RNaseH-like_sf"/>
</dbReference>
<dbReference type="RefSeq" id="WP_193327645.1">
    <property type="nucleotide sequence ID" value="NZ_CP053291.1"/>
</dbReference>
<evidence type="ECO:0000313" key="4">
    <source>
        <dbReference type="EMBL" id="QOR46453.1"/>
    </source>
</evidence>
<dbReference type="GO" id="GO:0003677">
    <property type="term" value="F:DNA binding"/>
    <property type="evidence" value="ECO:0007669"/>
    <property type="project" value="InterPro"/>
</dbReference>
<dbReference type="FunFam" id="3.30.420.10:FF:000045">
    <property type="entry name" value="3'-5' exonuclease DinG"/>
    <property type="match status" value="1"/>
</dbReference>
<dbReference type="GO" id="GO:0003887">
    <property type="term" value="F:DNA-directed DNA polymerase activity"/>
    <property type="evidence" value="ECO:0007669"/>
    <property type="project" value="InterPro"/>
</dbReference>
<dbReference type="EMBL" id="CP063213">
    <property type="protein sequence ID" value="QOR46453.1"/>
    <property type="molecule type" value="Genomic_DNA"/>
</dbReference>
<evidence type="ECO:0000256" key="3">
    <source>
        <dbReference type="ARBA" id="ARBA00022839"/>
    </source>
</evidence>
<keyword evidence="5" id="KW-1185">Reference proteome</keyword>
<gene>
    <name evidence="4" type="ORF">INS88_04460</name>
</gene>
<dbReference type="SMART" id="SM00479">
    <property type="entry name" value="EXOIII"/>
    <property type="match status" value="1"/>
</dbReference>
<dbReference type="Proteomes" id="UP000595053">
    <property type="component" value="Chromosome"/>
</dbReference>
<accession>A0A8A5U7I9</accession>
<keyword evidence="1" id="KW-0540">Nuclease</keyword>